<organism evidence="2 3">
    <name type="scientific">Ilex paraguariensis</name>
    <name type="common">yerba mate</name>
    <dbReference type="NCBI Taxonomy" id="185542"/>
    <lineage>
        <taxon>Eukaryota</taxon>
        <taxon>Viridiplantae</taxon>
        <taxon>Streptophyta</taxon>
        <taxon>Embryophyta</taxon>
        <taxon>Tracheophyta</taxon>
        <taxon>Spermatophyta</taxon>
        <taxon>Magnoliopsida</taxon>
        <taxon>eudicotyledons</taxon>
        <taxon>Gunneridae</taxon>
        <taxon>Pentapetalae</taxon>
        <taxon>asterids</taxon>
        <taxon>campanulids</taxon>
        <taxon>Aquifoliales</taxon>
        <taxon>Aquifoliaceae</taxon>
        <taxon>Ilex</taxon>
    </lineage>
</organism>
<dbReference type="PANTHER" id="PTHR48040:SF18">
    <property type="entry name" value="PLEIOTROPIC DRUG RESISTANCE PROTEIN 3-LIKE ISOFORM X1"/>
    <property type="match status" value="1"/>
</dbReference>
<accession>A0ABC8T6Q2</accession>
<dbReference type="Gene3D" id="3.40.50.300">
    <property type="entry name" value="P-loop containing nucleotide triphosphate hydrolases"/>
    <property type="match status" value="1"/>
</dbReference>
<dbReference type="Pfam" id="PF00005">
    <property type="entry name" value="ABC_tran"/>
    <property type="match status" value="1"/>
</dbReference>
<dbReference type="InterPro" id="IPR027417">
    <property type="entry name" value="P-loop_NTPase"/>
</dbReference>
<proteinExistence type="predicted"/>
<reference evidence="2 3" key="1">
    <citation type="submission" date="2024-02" db="EMBL/GenBank/DDBJ databases">
        <authorList>
            <person name="Vignale AGUSTIN F."/>
            <person name="Sosa J E."/>
            <person name="Modenutti C."/>
        </authorList>
    </citation>
    <scope>NUCLEOTIDE SEQUENCE [LARGE SCALE GENOMIC DNA]</scope>
</reference>
<dbReference type="InterPro" id="IPR003439">
    <property type="entry name" value="ABC_transporter-like_ATP-bd"/>
</dbReference>
<dbReference type="PANTHER" id="PTHR48040">
    <property type="entry name" value="PLEIOTROPIC DRUG RESISTANCE PROTEIN 1-LIKE ISOFORM X1"/>
    <property type="match status" value="1"/>
</dbReference>
<dbReference type="Proteomes" id="UP001642360">
    <property type="component" value="Unassembled WGS sequence"/>
</dbReference>
<evidence type="ECO:0000259" key="1">
    <source>
        <dbReference type="Pfam" id="PF00005"/>
    </source>
</evidence>
<evidence type="ECO:0000313" key="2">
    <source>
        <dbReference type="EMBL" id="CAK9165002.1"/>
    </source>
</evidence>
<gene>
    <name evidence="2" type="ORF">ILEXP_LOCUS34144</name>
</gene>
<dbReference type="AlphaFoldDB" id="A0ABC8T6Q2"/>
<protein>
    <recommendedName>
        <fullName evidence="1">ABC transporter domain-containing protein</fullName>
    </recommendedName>
</protein>
<keyword evidence="3" id="KW-1185">Reference proteome</keyword>
<dbReference type="EMBL" id="CAUOFW020004299">
    <property type="protein sequence ID" value="CAK9165002.1"/>
    <property type="molecule type" value="Genomic_DNA"/>
</dbReference>
<name>A0ABC8T6Q2_9AQUA</name>
<dbReference type="SUPFAM" id="SSF52540">
    <property type="entry name" value="P-loop containing nucleoside triphosphate hydrolases"/>
    <property type="match status" value="1"/>
</dbReference>
<comment type="caution">
    <text evidence="2">The sequence shown here is derived from an EMBL/GenBank/DDBJ whole genome shotgun (WGS) entry which is preliminary data.</text>
</comment>
<evidence type="ECO:0000313" key="3">
    <source>
        <dbReference type="Proteomes" id="UP001642360"/>
    </source>
</evidence>
<feature type="domain" description="ABC transporter" evidence="1">
    <location>
        <begin position="150"/>
        <end position="253"/>
    </location>
</feature>
<sequence>MAQLVGADDIESPIMELSEIRRSIRSSFRRHTSSSRSISGLSSTQNDHEVDDEHLSQWAAVERLPTLERLRSSLFDENEGGKRVVDVTKLDPVERHMFIDKLIKHIENDNLRLLQKFRKRLDKVGVKLPTVEDCAKLLSLKSQETKISILNDASGIIKPGRMTLLLGPPGCGKTTLLKALSGNLSKSLEVTGDISYNGYKLEEFVPQKTSAYISQNDLHIPEMTVRETLDFSAHCQGVRSRADIMTEVSRREKEARIVPDPDLDTYMKGRVKGN</sequence>